<reference evidence="1 2" key="2">
    <citation type="journal article" date="2017" name="Front. Plant Sci.">
        <title>Gene Classification and Mining of Molecular Markers Useful in Red Clover (Trifolium pratense) Breeding.</title>
        <authorList>
            <person name="Istvanek J."/>
            <person name="Dluhosova J."/>
            <person name="Dluhos P."/>
            <person name="Patkova L."/>
            <person name="Nedelnik J."/>
            <person name="Repkova J."/>
        </authorList>
    </citation>
    <scope>NUCLEOTIDE SEQUENCE [LARGE SCALE GENOMIC DNA]</scope>
    <source>
        <strain evidence="2">cv. Tatra</strain>
        <tissue evidence="1">Young leaves</tissue>
    </source>
</reference>
<accession>A0A2K3K7R5</accession>
<reference evidence="1 2" key="1">
    <citation type="journal article" date="2014" name="Am. J. Bot.">
        <title>Genome assembly and annotation for red clover (Trifolium pratense; Fabaceae).</title>
        <authorList>
            <person name="Istvanek J."/>
            <person name="Jaros M."/>
            <person name="Krenek A."/>
            <person name="Repkova J."/>
        </authorList>
    </citation>
    <scope>NUCLEOTIDE SEQUENCE [LARGE SCALE GENOMIC DNA]</scope>
    <source>
        <strain evidence="2">cv. Tatra</strain>
        <tissue evidence="1">Young leaves</tissue>
    </source>
</reference>
<evidence type="ECO:0000313" key="1">
    <source>
        <dbReference type="EMBL" id="PNX62312.1"/>
    </source>
</evidence>
<sequence length="140" mass="15522">SVRESKLVEEEIIASELTNNSSPTTDAIGSIMEPIDAFDSSIVALPVSKVFLPSTEQIEEQSNANDSVDVRKLMAEVVTPMCEIISNPLVCKPHLNPDVSYAFSGAFDKRIIRFDDTPNLELQVDCRSFNEVMIHPPDRL</sequence>
<proteinExistence type="predicted"/>
<comment type="caution">
    <text evidence="1">The sequence shown here is derived from an EMBL/GenBank/DDBJ whole genome shotgun (WGS) entry which is preliminary data.</text>
</comment>
<dbReference type="ExpressionAtlas" id="A0A2K3K7R5">
    <property type="expression patterns" value="baseline"/>
</dbReference>
<gene>
    <name evidence="1" type="ORF">L195_g061086</name>
</gene>
<protein>
    <submittedName>
        <fullName evidence="1">Uncharacterized protein</fullName>
    </submittedName>
</protein>
<feature type="non-terminal residue" evidence="1">
    <location>
        <position position="1"/>
    </location>
</feature>
<dbReference type="AlphaFoldDB" id="A0A2K3K7R5"/>
<evidence type="ECO:0000313" key="2">
    <source>
        <dbReference type="Proteomes" id="UP000236291"/>
    </source>
</evidence>
<dbReference type="Proteomes" id="UP000236291">
    <property type="component" value="Unassembled WGS sequence"/>
</dbReference>
<name>A0A2K3K7R5_TRIPR</name>
<dbReference type="EMBL" id="ASHM01146847">
    <property type="protein sequence ID" value="PNX62312.1"/>
    <property type="molecule type" value="Genomic_DNA"/>
</dbReference>
<feature type="non-terminal residue" evidence="1">
    <location>
        <position position="140"/>
    </location>
</feature>
<organism evidence="1 2">
    <name type="scientific">Trifolium pratense</name>
    <name type="common">Red clover</name>
    <dbReference type="NCBI Taxonomy" id="57577"/>
    <lineage>
        <taxon>Eukaryota</taxon>
        <taxon>Viridiplantae</taxon>
        <taxon>Streptophyta</taxon>
        <taxon>Embryophyta</taxon>
        <taxon>Tracheophyta</taxon>
        <taxon>Spermatophyta</taxon>
        <taxon>Magnoliopsida</taxon>
        <taxon>eudicotyledons</taxon>
        <taxon>Gunneridae</taxon>
        <taxon>Pentapetalae</taxon>
        <taxon>rosids</taxon>
        <taxon>fabids</taxon>
        <taxon>Fabales</taxon>
        <taxon>Fabaceae</taxon>
        <taxon>Papilionoideae</taxon>
        <taxon>50 kb inversion clade</taxon>
        <taxon>NPAAA clade</taxon>
        <taxon>Hologalegina</taxon>
        <taxon>IRL clade</taxon>
        <taxon>Trifolieae</taxon>
        <taxon>Trifolium</taxon>
    </lineage>
</organism>